<accession>A0A6J4R9K4</accession>
<feature type="compositionally biased region" description="Basic residues" evidence="1">
    <location>
        <begin position="16"/>
        <end position="31"/>
    </location>
</feature>
<feature type="non-terminal residue" evidence="2">
    <location>
        <position position="46"/>
    </location>
</feature>
<feature type="region of interest" description="Disordered" evidence="1">
    <location>
        <begin position="1"/>
        <end position="46"/>
    </location>
</feature>
<evidence type="ECO:0000256" key="1">
    <source>
        <dbReference type="SAM" id="MobiDB-lite"/>
    </source>
</evidence>
<evidence type="ECO:0000313" key="2">
    <source>
        <dbReference type="EMBL" id="CAA9461359.1"/>
    </source>
</evidence>
<reference evidence="2" key="1">
    <citation type="submission" date="2020-02" db="EMBL/GenBank/DDBJ databases">
        <authorList>
            <person name="Meier V. D."/>
        </authorList>
    </citation>
    <scope>NUCLEOTIDE SEQUENCE</scope>
    <source>
        <strain evidence="2">AVDCRST_MAG25</strain>
    </source>
</reference>
<feature type="non-terminal residue" evidence="2">
    <location>
        <position position="1"/>
    </location>
</feature>
<dbReference type="AlphaFoldDB" id="A0A6J4R9K4"/>
<name>A0A6J4R9K4_9ACTN</name>
<dbReference type="EMBL" id="CADCVI010000056">
    <property type="protein sequence ID" value="CAA9461359.1"/>
    <property type="molecule type" value="Genomic_DNA"/>
</dbReference>
<gene>
    <name evidence="2" type="ORF">AVDCRST_MAG25-906</name>
</gene>
<sequence length="46" mass="5204">AAEPDADTRFVSTGRVRLRSPRPRRRRRHSLRGTGGADLPRHPLAM</sequence>
<organism evidence="2">
    <name type="scientific">uncultured Rubrobacteraceae bacterium</name>
    <dbReference type="NCBI Taxonomy" id="349277"/>
    <lineage>
        <taxon>Bacteria</taxon>
        <taxon>Bacillati</taxon>
        <taxon>Actinomycetota</taxon>
        <taxon>Rubrobacteria</taxon>
        <taxon>Rubrobacterales</taxon>
        <taxon>Rubrobacteraceae</taxon>
        <taxon>environmental samples</taxon>
    </lineage>
</organism>
<protein>
    <submittedName>
        <fullName evidence="2">Uncharacterized protein</fullName>
    </submittedName>
</protein>
<proteinExistence type="predicted"/>